<protein>
    <submittedName>
        <fullName evidence="2">Alpha/beta hydrolase</fullName>
    </submittedName>
</protein>
<dbReference type="GO" id="GO:0016787">
    <property type="term" value="F:hydrolase activity"/>
    <property type="evidence" value="ECO:0007669"/>
    <property type="project" value="UniProtKB-KW"/>
</dbReference>
<evidence type="ECO:0000259" key="1">
    <source>
        <dbReference type="Pfam" id="PF00561"/>
    </source>
</evidence>
<dbReference type="PRINTS" id="PR00412">
    <property type="entry name" value="EPOXHYDRLASE"/>
</dbReference>
<dbReference type="Gene3D" id="3.40.50.1820">
    <property type="entry name" value="alpha/beta hydrolase"/>
    <property type="match status" value="1"/>
</dbReference>
<sequence>MPRLPNPSDLILRRADVGDVSIFYREAGHRDRPTILLLHGFPTSSHQFRHLIPRLAELYHVIAPDLPGFGFTTAPEGFDYSFASLAEAMAAFTDAIGLDRYAIYIFDYGAPVGLRLAMARPGAITAIISQNGNAYEEGLSDGWAQTRAYWADPSTINREAMRGMFTVEAMRWQYTHGAPDETQVAPEGYWLDHALLSRPGNADIQLDLIADYQNNVALYPRIHQYFRERQPPLLAVWGDKDPFFLPAGAEAFRRDLPKAEVRFLDTGHFALETHCAEIADLMRDFLSRHSIQ</sequence>
<dbReference type="InterPro" id="IPR000073">
    <property type="entry name" value="AB_hydrolase_1"/>
</dbReference>
<proteinExistence type="predicted"/>
<dbReference type="InterPro" id="IPR000639">
    <property type="entry name" value="Epox_hydrolase-like"/>
</dbReference>
<dbReference type="PANTHER" id="PTHR42977">
    <property type="entry name" value="HYDROLASE-RELATED"/>
    <property type="match status" value="1"/>
</dbReference>
<keyword evidence="3" id="KW-1185">Reference proteome</keyword>
<organism evidence="2 3">
    <name type="scientific">Caulobacter segnis</name>
    <dbReference type="NCBI Taxonomy" id="88688"/>
    <lineage>
        <taxon>Bacteria</taxon>
        <taxon>Pseudomonadati</taxon>
        <taxon>Pseudomonadota</taxon>
        <taxon>Alphaproteobacteria</taxon>
        <taxon>Caulobacterales</taxon>
        <taxon>Caulobacteraceae</taxon>
        <taxon>Caulobacter</taxon>
    </lineage>
</organism>
<evidence type="ECO:0000313" key="2">
    <source>
        <dbReference type="EMBL" id="USQ98114.1"/>
    </source>
</evidence>
<evidence type="ECO:0000313" key="3">
    <source>
        <dbReference type="Proteomes" id="UP001057520"/>
    </source>
</evidence>
<dbReference type="Proteomes" id="UP001057520">
    <property type="component" value="Chromosome"/>
</dbReference>
<dbReference type="SUPFAM" id="SSF53474">
    <property type="entry name" value="alpha/beta-Hydrolases"/>
    <property type="match status" value="1"/>
</dbReference>
<reference evidence="2 3" key="1">
    <citation type="submission" date="2022-04" db="EMBL/GenBank/DDBJ databases">
        <title>Genome sequence of soybean root-associated Caulobacter segnis RL271.</title>
        <authorList>
            <person name="Longley R."/>
            <person name="Bonito G."/>
            <person name="Trigodet F."/>
            <person name="Crosson S."/>
            <person name="Fiebig A."/>
        </authorList>
    </citation>
    <scope>NUCLEOTIDE SEQUENCE [LARGE SCALE GENOMIC DNA]</scope>
    <source>
        <strain evidence="2 3">RL271</strain>
    </source>
</reference>
<keyword evidence="2" id="KW-0378">Hydrolase</keyword>
<dbReference type="Pfam" id="PF00561">
    <property type="entry name" value="Abhydrolase_1"/>
    <property type="match status" value="1"/>
</dbReference>
<feature type="domain" description="AB hydrolase-1" evidence="1">
    <location>
        <begin position="33"/>
        <end position="274"/>
    </location>
</feature>
<name>A0ABY5A104_9CAUL</name>
<accession>A0ABY5A104</accession>
<dbReference type="EMBL" id="CP096040">
    <property type="protein sequence ID" value="USQ98114.1"/>
    <property type="molecule type" value="Genomic_DNA"/>
</dbReference>
<dbReference type="InterPro" id="IPR029058">
    <property type="entry name" value="AB_hydrolase_fold"/>
</dbReference>
<dbReference type="PANTHER" id="PTHR42977:SF1">
    <property type="entry name" value="BLR6576 PROTEIN"/>
    <property type="match status" value="1"/>
</dbReference>
<gene>
    <name evidence="2" type="ORF">MZV50_11460</name>
</gene>
<dbReference type="InterPro" id="IPR051340">
    <property type="entry name" value="Haloalkane_dehalogenase"/>
</dbReference>